<sequence>MNLHLNLIDGLVIFTYFIFVLGIGYVLKRKMKTSNDFLMSGRSIPMWVASLAFISANLGAQEVLGMAASGAKYGLFTTHFYWLGAAIAMVFLGIFMMPFYYGSKARSVPEYLALRYDEKTRGFNAITFAIMTIFSSGISLYALAILLEAMLSWSFSSSIIVASIIVLGYTYLGGLTSAVYNEVLQFFLIVLGIAPLVYIGLHNVGGWEGIKHSLEGTNLLHVWKGMGSATTNPLGTNAGSLIFGLGFVLAFGYWCTDFLVVQRAMVTKNINDAQMTPIYAAIPKIFMPLIVILPGIIALVLMKTDPSYTIPLAKNGGGYDYNMTLPSLLQHFYPNGLLGVGLTALIASFMSGMAGNVTAFNTVFTFDIYQSYIKKGASDQHYLNVGKAVTVFGIAASVATAYLARSFDNIMDFLQLVFGFINAPLFATFFLGMFWKKATANGAFYGLISGTMAAAATHGLTIAEGKGGWLSHMLGTQPLYEYGSSMGQNFNIASVAFIVCFLVTWLISLCTERRKESELVGLVYSLTERQKTGHYVWYKSPVIVGSLVVIATIIFNIIFY</sequence>
<feature type="transmembrane region" description="Helical" evidence="7">
    <location>
        <begin position="47"/>
        <end position="68"/>
    </location>
</feature>
<dbReference type="RefSeq" id="WP_091396825.1">
    <property type="nucleotide sequence ID" value="NZ_FNQY01000008.1"/>
</dbReference>
<dbReference type="AlphaFoldDB" id="A0A1H3YLH1"/>
<accession>A0A1H3YLH1</accession>
<comment type="subcellular location">
    <subcellularLocation>
        <location evidence="1">Membrane</location>
        <topology evidence="1">Multi-pass membrane protein</topology>
    </subcellularLocation>
</comment>
<feature type="transmembrane region" description="Helical" evidence="7">
    <location>
        <begin position="80"/>
        <end position="101"/>
    </location>
</feature>
<dbReference type="EMBL" id="FNQY01000008">
    <property type="protein sequence ID" value="SEA12420.1"/>
    <property type="molecule type" value="Genomic_DNA"/>
</dbReference>
<dbReference type="Proteomes" id="UP000199041">
    <property type="component" value="Unassembled WGS sequence"/>
</dbReference>
<feature type="transmembrane region" description="Helical" evidence="7">
    <location>
        <begin position="490"/>
        <end position="509"/>
    </location>
</feature>
<feature type="transmembrane region" description="Helical" evidence="7">
    <location>
        <begin position="122"/>
        <end position="147"/>
    </location>
</feature>
<dbReference type="CDD" id="cd11478">
    <property type="entry name" value="SLC5sbd_u2"/>
    <property type="match status" value="1"/>
</dbReference>
<evidence type="ECO:0000256" key="2">
    <source>
        <dbReference type="ARBA" id="ARBA00006434"/>
    </source>
</evidence>
<keyword evidence="9" id="KW-1185">Reference proteome</keyword>
<dbReference type="InterPro" id="IPR001734">
    <property type="entry name" value="Na/solute_symporter"/>
</dbReference>
<protein>
    <submittedName>
        <fullName evidence="8">Solute:Na+ symporter, SSS family</fullName>
    </submittedName>
</protein>
<feature type="transmembrane region" description="Helical" evidence="7">
    <location>
        <begin position="536"/>
        <end position="559"/>
    </location>
</feature>
<feature type="transmembrane region" description="Helical" evidence="7">
    <location>
        <begin position="385"/>
        <end position="404"/>
    </location>
</feature>
<feature type="transmembrane region" description="Helical" evidence="7">
    <location>
        <begin position="6"/>
        <end position="27"/>
    </location>
</feature>
<feature type="transmembrane region" description="Helical" evidence="7">
    <location>
        <begin position="241"/>
        <end position="260"/>
    </location>
</feature>
<dbReference type="GO" id="GO:0005886">
    <property type="term" value="C:plasma membrane"/>
    <property type="evidence" value="ECO:0007669"/>
    <property type="project" value="TreeGrafter"/>
</dbReference>
<reference evidence="8 9" key="1">
    <citation type="submission" date="2016-10" db="EMBL/GenBank/DDBJ databases">
        <authorList>
            <person name="de Groot N.N."/>
        </authorList>
    </citation>
    <scope>NUCLEOTIDE SEQUENCE [LARGE SCALE GENOMIC DNA]</scope>
    <source>
        <strain evidence="8 9">Vu-144</strain>
    </source>
</reference>
<feature type="transmembrane region" description="Helical" evidence="7">
    <location>
        <begin position="153"/>
        <end position="172"/>
    </location>
</feature>
<feature type="transmembrane region" description="Helical" evidence="7">
    <location>
        <begin position="184"/>
        <end position="201"/>
    </location>
</feature>
<evidence type="ECO:0000256" key="6">
    <source>
        <dbReference type="RuleBase" id="RU362091"/>
    </source>
</evidence>
<dbReference type="PANTHER" id="PTHR11819">
    <property type="entry name" value="SOLUTE CARRIER FAMILY 5"/>
    <property type="match status" value="1"/>
</dbReference>
<dbReference type="OrthoDB" id="9814523at2"/>
<feature type="transmembrane region" description="Helical" evidence="7">
    <location>
        <begin position="337"/>
        <end position="364"/>
    </location>
</feature>
<evidence type="ECO:0000256" key="3">
    <source>
        <dbReference type="ARBA" id="ARBA00022692"/>
    </source>
</evidence>
<evidence type="ECO:0000256" key="7">
    <source>
        <dbReference type="SAM" id="Phobius"/>
    </source>
</evidence>
<evidence type="ECO:0000256" key="1">
    <source>
        <dbReference type="ARBA" id="ARBA00004141"/>
    </source>
</evidence>
<evidence type="ECO:0000256" key="4">
    <source>
        <dbReference type="ARBA" id="ARBA00022989"/>
    </source>
</evidence>
<organism evidence="8 9">
    <name type="scientific">Arachidicoccus rhizosphaerae</name>
    <dbReference type="NCBI Taxonomy" id="551991"/>
    <lineage>
        <taxon>Bacteria</taxon>
        <taxon>Pseudomonadati</taxon>
        <taxon>Bacteroidota</taxon>
        <taxon>Chitinophagia</taxon>
        <taxon>Chitinophagales</taxon>
        <taxon>Chitinophagaceae</taxon>
        <taxon>Arachidicoccus</taxon>
    </lineage>
</organism>
<dbReference type="GO" id="GO:0005412">
    <property type="term" value="F:D-glucose:sodium symporter activity"/>
    <property type="evidence" value="ECO:0007669"/>
    <property type="project" value="TreeGrafter"/>
</dbReference>
<dbReference type="NCBIfam" id="TIGR00813">
    <property type="entry name" value="sss"/>
    <property type="match status" value="1"/>
</dbReference>
<dbReference type="STRING" id="551991.SAMN05192529_108160"/>
<evidence type="ECO:0000256" key="5">
    <source>
        <dbReference type="ARBA" id="ARBA00023136"/>
    </source>
</evidence>
<dbReference type="InterPro" id="IPR038377">
    <property type="entry name" value="Na/Glc_symporter_sf"/>
</dbReference>
<name>A0A1H3YLH1_9BACT</name>
<evidence type="ECO:0000313" key="8">
    <source>
        <dbReference type="EMBL" id="SEA12420.1"/>
    </source>
</evidence>
<gene>
    <name evidence="8" type="ORF">SAMN05192529_108160</name>
</gene>
<feature type="transmembrane region" description="Helical" evidence="7">
    <location>
        <begin position="416"/>
        <end position="435"/>
    </location>
</feature>
<dbReference type="Gene3D" id="1.20.1730.10">
    <property type="entry name" value="Sodium/glucose cotransporter"/>
    <property type="match status" value="1"/>
</dbReference>
<keyword evidence="5 7" id="KW-0472">Membrane</keyword>
<feature type="transmembrane region" description="Helical" evidence="7">
    <location>
        <begin position="442"/>
        <end position="463"/>
    </location>
</feature>
<dbReference type="Pfam" id="PF00474">
    <property type="entry name" value="SSF"/>
    <property type="match status" value="1"/>
</dbReference>
<proteinExistence type="inferred from homology"/>
<feature type="transmembrane region" description="Helical" evidence="7">
    <location>
        <begin position="281"/>
        <end position="302"/>
    </location>
</feature>
<comment type="similarity">
    <text evidence="2 6">Belongs to the sodium:solute symporter (SSF) (TC 2.A.21) family.</text>
</comment>
<evidence type="ECO:0000313" key="9">
    <source>
        <dbReference type="Proteomes" id="UP000199041"/>
    </source>
</evidence>
<dbReference type="PANTHER" id="PTHR11819:SF195">
    <property type="entry name" value="SODIUM_GLUCOSE COTRANSPORTER 4"/>
    <property type="match status" value="1"/>
</dbReference>
<keyword evidence="4 7" id="KW-1133">Transmembrane helix</keyword>
<dbReference type="PROSITE" id="PS50283">
    <property type="entry name" value="NA_SOLUT_SYMP_3"/>
    <property type="match status" value="1"/>
</dbReference>
<keyword evidence="3 7" id="KW-0812">Transmembrane</keyword>